<keyword evidence="5" id="KW-1185">Reference proteome</keyword>
<dbReference type="PANTHER" id="PTHR10204">
    <property type="entry name" value="NAD P H OXIDOREDUCTASE-RELATED"/>
    <property type="match status" value="1"/>
</dbReference>
<dbReference type="PANTHER" id="PTHR10204:SF34">
    <property type="entry name" value="NAD(P)H DEHYDROGENASE [QUINONE] 1 ISOFORM 1"/>
    <property type="match status" value="1"/>
</dbReference>
<dbReference type="GO" id="GO:0003955">
    <property type="term" value="F:NAD(P)H dehydrogenase (quinone) activity"/>
    <property type="evidence" value="ECO:0007669"/>
    <property type="project" value="TreeGrafter"/>
</dbReference>
<dbReference type="EMBL" id="CP054705">
    <property type="protein sequence ID" value="QQK77012.1"/>
    <property type="molecule type" value="Genomic_DNA"/>
</dbReference>
<dbReference type="SUPFAM" id="SSF52218">
    <property type="entry name" value="Flavoproteins"/>
    <property type="match status" value="1"/>
</dbReference>
<dbReference type="KEGG" id="scia:HUG15_16490"/>
<dbReference type="AlphaFoldDB" id="A0A7T7CCI2"/>
<protein>
    <submittedName>
        <fullName evidence="4">NAD(P)H-dependent oxidoreductase</fullName>
    </submittedName>
</protein>
<dbReference type="InterPro" id="IPR029039">
    <property type="entry name" value="Flavoprotein-like_sf"/>
</dbReference>
<accession>A0A7T7CCI2</accession>
<evidence type="ECO:0000256" key="1">
    <source>
        <dbReference type="ARBA" id="ARBA00006252"/>
    </source>
</evidence>
<dbReference type="GO" id="GO:0005829">
    <property type="term" value="C:cytosol"/>
    <property type="evidence" value="ECO:0007669"/>
    <property type="project" value="TreeGrafter"/>
</dbReference>
<feature type="domain" description="Flavodoxin-like fold" evidence="3">
    <location>
        <begin position="2"/>
        <end position="179"/>
    </location>
</feature>
<evidence type="ECO:0000313" key="4">
    <source>
        <dbReference type="EMBL" id="QQK77012.1"/>
    </source>
</evidence>
<dbReference type="Gene3D" id="3.40.50.360">
    <property type="match status" value="1"/>
</dbReference>
<evidence type="ECO:0000313" key="5">
    <source>
        <dbReference type="Proteomes" id="UP000595823"/>
    </source>
</evidence>
<evidence type="ECO:0000256" key="2">
    <source>
        <dbReference type="ARBA" id="ARBA00023002"/>
    </source>
</evidence>
<gene>
    <name evidence="4" type="ORF">HUG15_16490</name>
</gene>
<organism evidence="4 5">
    <name type="scientific">Salicibibacter cibarius</name>
    <dbReference type="NCBI Taxonomy" id="2743000"/>
    <lineage>
        <taxon>Bacteria</taxon>
        <taxon>Bacillati</taxon>
        <taxon>Bacillota</taxon>
        <taxon>Bacilli</taxon>
        <taxon>Bacillales</taxon>
        <taxon>Bacillaceae</taxon>
        <taxon>Salicibibacter</taxon>
    </lineage>
</organism>
<evidence type="ECO:0000259" key="3">
    <source>
        <dbReference type="Pfam" id="PF02525"/>
    </source>
</evidence>
<dbReference type="RefSeq" id="WP_200124137.1">
    <property type="nucleotide sequence ID" value="NZ_CP054705.1"/>
</dbReference>
<dbReference type="InterPro" id="IPR051545">
    <property type="entry name" value="NAD(P)H_dehydrogenase_qn"/>
</dbReference>
<comment type="similarity">
    <text evidence="1">Belongs to the NAD(P)H dehydrogenase (quinone) family.</text>
</comment>
<name>A0A7T7CCI2_9BACI</name>
<reference evidence="4 5" key="1">
    <citation type="submission" date="2020-06" db="EMBL/GenBank/DDBJ databases">
        <title>Genomic analysis of Salicibibacter sp. NKC5-3.</title>
        <authorList>
            <person name="Oh Y.J."/>
        </authorList>
    </citation>
    <scope>NUCLEOTIDE SEQUENCE [LARGE SCALE GENOMIC DNA]</scope>
    <source>
        <strain evidence="4 5">NKC5-3</strain>
    </source>
</reference>
<dbReference type="Proteomes" id="UP000595823">
    <property type="component" value="Chromosome"/>
</dbReference>
<dbReference type="InterPro" id="IPR003680">
    <property type="entry name" value="Flavodoxin_fold"/>
</dbReference>
<sequence>MHLIVHMHPSKDSFNHAVLTTYQEALQKAGKEVVVRDLYRLGFAPLLMQAEYECSLLNRYEDDVAKEHAYVKQAEAITFLFPVWWGGFPAIGKGYLDRVLTYGFAYELENESPIPKMEGKPLGMIYTTGAPRDVWEKGQKHWMEHLFKAAIADFCGFRQIPPLHLGNAVLADDSERERMFASVRAYASEFPFFRES</sequence>
<proteinExistence type="inferred from homology"/>
<keyword evidence="2" id="KW-0560">Oxidoreductase</keyword>
<dbReference type="Pfam" id="PF02525">
    <property type="entry name" value="Flavodoxin_2"/>
    <property type="match status" value="1"/>
</dbReference>